<dbReference type="SUPFAM" id="SSF53850">
    <property type="entry name" value="Periplasmic binding protein-like II"/>
    <property type="match status" value="1"/>
</dbReference>
<geneLocation type="plasmid" evidence="3 4">
    <name>unnamed1</name>
</geneLocation>
<protein>
    <submittedName>
        <fullName evidence="3">LysR substrate-binding domain-containing protein</fullName>
    </submittedName>
</protein>
<dbReference type="Proteomes" id="UP000318939">
    <property type="component" value="Plasmid unnamed1"/>
</dbReference>
<evidence type="ECO:0000256" key="1">
    <source>
        <dbReference type="ARBA" id="ARBA00009437"/>
    </source>
</evidence>
<feature type="domain" description="LysR substrate-binding" evidence="2">
    <location>
        <begin position="2"/>
        <end position="87"/>
    </location>
</feature>
<evidence type="ECO:0000259" key="2">
    <source>
        <dbReference type="Pfam" id="PF03466"/>
    </source>
</evidence>
<dbReference type="PANTHER" id="PTHR30537:SF1">
    <property type="entry name" value="HTH-TYPE TRANSCRIPTIONAL REGULATOR PGRR"/>
    <property type="match status" value="1"/>
</dbReference>
<dbReference type="InterPro" id="IPR058163">
    <property type="entry name" value="LysR-type_TF_proteobact-type"/>
</dbReference>
<dbReference type="Pfam" id="PF03466">
    <property type="entry name" value="LysR_substrate"/>
    <property type="match status" value="1"/>
</dbReference>
<dbReference type="InterPro" id="IPR005119">
    <property type="entry name" value="LysR_subst-bd"/>
</dbReference>
<sequence length="114" mass="12528">MSGSIRIAAPTTFGRLHILPTIPNLLAEYPHLRGDLVLSQLRRDMIDDRVDLVIRGVVEEPDAVARRVTNLSLVCVGSRQYLEKHGVPTLAGSNPRIDARTTRLSADFSARPSS</sequence>
<dbReference type="Gene3D" id="3.40.190.290">
    <property type="match status" value="1"/>
</dbReference>
<evidence type="ECO:0000313" key="4">
    <source>
        <dbReference type="Proteomes" id="UP000318939"/>
    </source>
</evidence>
<name>A0ABY8ISY0_9HYPH</name>
<reference evidence="3 4" key="2">
    <citation type="journal article" date="2023" name="MicrobiologyOpen">
        <title>Genomics of the tumorigenes clade of the family Rhizobiaceae and description of Rhizobium rhododendri sp. nov.</title>
        <authorList>
            <person name="Kuzmanovic N."/>
            <person name="diCenzo G.C."/>
            <person name="Bunk B."/>
            <person name="Sproeer C."/>
            <person name="Fruehling A."/>
            <person name="Neumann-Schaal M."/>
            <person name="Overmann J."/>
            <person name="Smalla K."/>
        </authorList>
    </citation>
    <scope>NUCLEOTIDE SEQUENCE [LARGE SCALE GENOMIC DNA]</scope>
    <source>
        <strain evidence="4">rho-6.2</strain>
        <plasmid evidence="3 4">unnamed1</plasmid>
    </source>
</reference>
<dbReference type="PANTHER" id="PTHR30537">
    <property type="entry name" value="HTH-TYPE TRANSCRIPTIONAL REGULATOR"/>
    <property type="match status" value="1"/>
</dbReference>
<proteinExistence type="inferred from homology"/>
<keyword evidence="4" id="KW-1185">Reference proteome</keyword>
<comment type="similarity">
    <text evidence="1">Belongs to the LysR transcriptional regulatory family.</text>
</comment>
<keyword evidence="3" id="KW-0614">Plasmid</keyword>
<evidence type="ECO:0000313" key="3">
    <source>
        <dbReference type="EMBL" id="WFS26095.1"/>
    </source>
</evidence>
<reference evidence="3 4" key="1">
    <citation type="journal article" date="2019" name="Phytopathology">
        <title>A Novel Group of Rhizobium tumorigenes-Like Agrobacteria Associated with Crown Gall Disease of Rhododendron and Blueberry.</title>
        <authorList>
            <person name="Kuzmanovic N."/>
            <person name="Behrens P."/>
            <person name="Idczak E."/>
            <person name="Wagner S."/>
            <person name="Gotz M."/>
            <person name="Sproer C."/>
            <person name="Bunk B."/>
            <person name="Overmann J."/>
            <person name="Smalla K."/>
        </authorList>
    </citation>
    <scope>NUCLEOTIDE SEQUENCE [LARGE SCALE GENOMIC DNA]</scope>
    <source>
        <strain evidence="4">rho-6.2</strain>
    </source>
</reference>
<organism evidence="3 4">
    <name type="scientific">Rhizobium rhododendri</name>
    <dbReference type="NCBI Taxonomy" id="2506430"/>
    <lineage>
        <taxon>Bacteria</taxon>
        <taxon>Pseudomonadati</taxon>
        <taxon>Pseudomonadota</taxon>
        <taxon>Alphaproteobacteria</taxon>
        <taxon>Hyphomicrobiales</taxon>
        <taxon>Rhizobiaceae</taxon>
        <taxon>Rhizobium/Agrobacterium group</taxon>
        <taxon>Rhizobium</taxon>
    </lineage>
</organism>
<accession>A0ABY8ISY0</accession>
<dbReference type="EMBL" id="CP117268">
    <property type="protein sequence ID" value="WFS26095.1"/>
    <property type="molecule type" value="Genomic_DNA"/>
</dbReference>
<gene>
    <name evidence="3" type="ORF">PR018_19790</name>
</gene>